<dbReference type="GO" id="GO:0016829">
    <property type="term" value="F:lyase activity"/>
    <property type="evidence" value="ECO:0007669"/>
    <property type="project" value="UniProtKB-KW"/>
</dbReference>
<evidence type="ECO:0000313" key="2">
    <source>
        <dbReference type="Proteomes" id="UP000032900"/>
    </source>
</evidence>
<reference evidence="1 2" key="1">
    <citation type="journal article" date="2015" name="Microbes Environ.">
        <title>Distribution and evolution of nitrogen fixation genes in the phylum bacteroidetes.</title>
        <authorList>
            <person name="Inoue J."/>
            <person name="Oshima K."/>
            <person name="Suda W."/>
            <person name="Sakamoto M."/>
            <person name="Iino T."/>
            <person name="Noda S."/>
            <person name="Hongoh Y."/>
            <person name="Hattori M."/>
            <person name="Ohkuma M."/>
        </authorList>
    </citation>
    <scope>NUCLEOTIDE SEQUENCE [LARGE SCALE GENOMIC DNA]</scope>
    <source>
        <strain evidence="1">JCM 15548</strain>
    </source>
</reference>
<name>A0A0E9LVE4_9BACT</name>
<keyword evidence="2" id="KW-1185">Reference proteome</keyword>
<gene>
    <name evidence="1" type="ORF">JCM15548_11243</name>
</gene>
<proteinExistence type="predicted"/>
<dbReference type="AlphaFoldDB" id="A0A0E9LVE4"/>
<protein>
    <submittedName>
        <fullName evidence="1">Argininosuccinate lyase</fullName>
    </submittedName>
</protein>
<organism evidence="1 2">
    <name type="scientific">Geofilum rubicundum JCM 15548</name>
    <dbReference type="NCBI Taxonomy" id="1236989"/>
    <lineage>
        <taxon>Bacteria</taxon>
        <taxon>Pseudomonadati</taxon>
        <taxon>Bacteroidota</taxon>
        <taxon>Bacteroidia</taxon>
        <taxon>Marinilabiliales</taxon>
        <taxon>Marinilabiliaceae</taxon>
        <taxon>Geofilum</taxon>
    </lineage>
</organism>
<evidence type="ECO:0000313" key="1">
    <source>
        <dbReference type="EMBL" id="GAO29086.1"/>
    </source>
</evidence>
<sequence length="105" mass="12026">MELTTFAIENMTVKKDLMKNPLYQLAFSVEEVNSRVLAGVPFREAYKQVGQEIEKGNFEVPAAIHHTHEGSLGNLCNQEIDHKMQRIMEQFAFDKMQTAIQNLLT</sequence>
<accession>A0A0E9LVE4</accession>
<comment type="caution">
    <text evidence="1">The sequence shown here is derived from an EMBL/GenBank/DDBJ whole genome shotgun (WGS) entry which is preliminary data.</text>
</comment>
<dbReference type="EMBL" id="BAZW01000006">
    <property type="protein sequence ID" value="GAO29086.1"/>
    <property type="molecule type" value="Genomic_DNA"/>
</dbReference>
<dbReference type="STRING" id="1236989.JCM15548_11243"/>
<dbReference type="Proteomes" id="UP000032900">
    <property type="component" value="Unassembled WGS sequence"/>
</dbReference>
<keyword evidence="1" id="KW-0456">Lyase</keyword>